<feature type="region of interest" description="Disordered" evidence="7">
    <location>
        <begin position="325"/>
        <end position="373"/>
    </location>
</feature>
<evidence type="ECO:0000256" key="7">
    <source>
        <dbReference type="SAM" id="MobiDB-lite"/>
    </source>
</evidence>
<dbReference type="InterPro" id="IPR003661">
    <property type="entry name" value="HisK_dim/P_dom"/>
</dbReference>
<keyword evidence="11" id="KW-1185">Reference proteome</keyword>
<feature type="region of interest" description="Disordered" evidence="7">
    <location>
        <begin position="534"/>
        <end position="560"/>
    </location>
</feature>
<dbReference type="CDD" id="cd17546">
    <property type="entry name" value="REC_hyHK_CKI1_RcsC-like"/>
    <property type="match status" value="1"/>
</dbReference>
<dbReference type="Proteomes" id="UP001629113">
    <property type="component" value="Unassembled WGS sequence"/>
</dbReference>
<feature type="region of interest" description="Disordered" evidence="7">
    <location>
        <begin position="284"/>
        <end position="313"/>
    </location>
</feature>
<dbReference type="Gene3D" id="3.40.50.2300">
    <property type="match status" value="1"/>
</dbReference>
<dbReference type="PROSITE" id="PS50109">
    <property type="entry name" value="HIS_KIN"/>
    <property type="match status" value="1"/>
</dbReference>
<feature type="compositionally biased region" description="Acidic residues" evidence="7">
    <location>
        <begin position="431"/>
        <end position="440"/>
    </location>
</feature>
<feature type="region of interest" description="Disordered" evidence="7">
    <location>
        <begin position="1158"/>
        <end position="1207"/>
    </location>
</feature>
<dbReference type="PRINTS" id="PR00344">
    <property type="entry name" value="BCTRLSENSOR"/>
</dbReference>
<dbReference type="SMART" id="SM00387">
    <property type="entry name" value="HATPase_c"/>
    <property type="match status" value="1"/>
</dbReference>
<dbReference type="SMART" id="SM00388">
    <property type="entry name" value="HisKA"/>
    <property type="match status" value="1"/>
</dbReference>
<feature type="region of interest" description="Disordered" evidence="7">
    <location>
        <begin position="408"/>
        <end position="468"/>
    </location>
</feature>
<dbReference type="Pfam" id="PF01590">
    <property type="entry name" value="GAF"/>
    <property type="match status" value="1"/>
</dbReference>
<organism evidence="10 11">
    <name type="scientific">Phlyctema vagabunda</name>
    <dbReference type="NCBI Taxonomy" id="108571"/>
    <lineage>
        <taxon>Eukaryota</taxon>
        <taxon>Fungi</taxon>
        <taxon>Dikarya</taxon>
        <taxon>Ascomycota</taxon>
        <taxon>Pezizomycotina</taxon>
        <taxon>Leotiomycetes</taxon>
        <taxon>Helotiales</taxon>
        <taxon>Dermateaceae</taxon>
        <taxon>Phlyctema</taxon>
    </lineage>
</organism>
<evidence type="ECO:0000256" key="6">
    <source>
        <dbReference type="PROSITE-ProRule" id="PRU00169"/>
    </source>
</evidence>
<evidence type="ECO:0000313" key="10">
    <source>
        <dbReference type="EMBL" id="KAL3424135.1"/>
    </source>
</evidence>
<comment type="catalytic activity">
    <reaction evidence="1">
        <text>ATP + protein L-histidine = ADP + protein N-phospho-L-histidine.</text>
        <dbReference type="EC" id="2.7.13.3"/>
    </reaction>
</comment>
<evidence type="ECO:0000256" key="1">
    <source>
        <dbReference type="ARBA" id="ARBA00000085"/>
    </source>
</evidence>
<feature type="compositionally biased region" description="Basic and acidic residues" evidence="7">
    <location>
        <begin position="540"/>
        <end position="557"/>
    </location>
</feature>
<feature type="region of interest" description="Disordered" evidence="7">
    <location>
        <begin position="945"/>
        <end position="967"/>
    </location>
</feature>
<dbReference type="EC" id="2.7.13.3" evidence="2"/>
<dbReference type="Gene3D" id="3.30.450.40">
    <property type="match status" value="1"/>
</dbReference>
<reference evidence="10 11" key="1">
    <citation type="submission" date="2024-06" db="EMBL/GenBank/DDBJ databases">
        <title>Complete genome of Phlyctema vagabunda strain 19-DSS-EL-015.</title>
        <authorList>
            <person name="Fiorenzani C."/>
        </authorList>
    </citation>
    <scope>NUCLEOTIDE SEQUENCE [LARGE SCALE GENOMIC DNA]</scope>
    <source>
        <strain evidence="10 11">19-DSS-EL-015</strain>
    </source>
</reference>
<dbReference type="InterPro" id="IPR003018">
    <property type="entry name" value="GAF"/>
</dbReference>
<feature type="region of interest" description="Disordered" evidence="7">
    <location>
        <begin position="777"/>
        <end position="797"/>
    </location>
</feature>
<dbReference type="CDD" id="cd00082">
    <property type="entry name" value="HisKA"/>
    <property type="match status" value="1"/>
</dbReference>
<comment type="caution">
    <text evidence="10">The sequence shown here is derived from an EMBL/GenBank/DDBJ whole genome shotgun (WGS) entry which is preliminary data.</text>
</comment>
<name>A0ABR4PLD2_9HELO</name>
<dbReference type="SUPFAM" id="SSF55874">
    <property type="entry name" value="ATPase domain of HSP90 chaperone/DNA topoisomerase II/histidine kinase"/>
    <property type="match status" value="1"/>
</dbReference>
<dbReference type="SUPFAM" id="SSF55781">
    <property type="entry name" value="GAF domain-like"/>
    <property type="match status" value="1"/>
</dbReference>
<feature type="compositionally biased region" description="Polar residues" evidence="7">
    <location>
        <begin position="340"/>
        <end position="353"/>
    </location>
</feature>
<dbReference type="PANTHER" id="PTHR43047:SF72">
    <property type="entry name" value="OSMOSENSING HISTIDINE PROTEIN KINASE SLN1"/>
    <property type="match status" value="1"/>
</dbReference>
<evidence type="ECO:0000256" key="5">
    <source>
        <dbReference type="ARBA" id="ARBA00022777"/>
    </source>
</evidence>
<dbReference type="EMBL" id="JBFCZG010000003">
    <property type="protein sequence ID" value="KAL3424135.1"/>
    <property type="molecule type" value="Genomic_DNA"/>
</dbReference>
<gene>
    <name evidence="10" type="ORF">PVAG01_03416</name>
</gene>
<evidence type="ECO:0000256" key="3">
    <source>
        <dbReference type="ARBA" id="ARBA00022553"/>
    </source>
</evidence>
<feature type="compositionally biased region" description="Polar residues" evidence="7">
    <location>
        <begin position="947"/>
        <end position="962"/>
    </location>
</feature>
<feature type="compositionally biased region" description="Low complexity" evidence="7">
    <location>
        <begin position="1188"/>
        <end position="1207"/>
    </location>
</feature>
<feature type="modified residue" description="4-aspartylphosphate" evidence="6">
    <location>
        <position position="1289"/>
    </location>
</feature>
<dbReference type="Pfam" id="PF00072">
    <property type="entry name" value="Response_reg"/>
    <property type="match status" value="1"/>
</dbReference>
<dbReference type="InterPro" id="IPR005467">
    <property type="entry name" value="His_kinase_dom"/>
</dbReference>
<dbReference type="InterPro" id="IPR029016">
    <property type="entry name" value="GAF-like_dom_sf"/>
</dbReference>
<dbReference type="InterPro" id="IPR003594">
    <property type="entry name" value="HATPase_dom"/>
</dbReference>
<keyword evidence="3 6" id="KW-0597">Phosphoprotein</keyword>
<evidence type="ECO:0000256" key="4">
    <source>
        <dbReference type="ARBA" id="ARBA00022679"/>
    </source>
</evidence>
<evidence type="ECO:0000259" key="8">
    <source>
        <dbReference type="PROSITE" id="PS50109"/>
    </source>
</evidence>
<dbReference type="SUPFAM" id="SSF47384">
    <property type="entry name" value="Homodimeric domain of signal transducing histidine kinase"/>
    <property type="match status" value="1"/>
</dbReference>
<dbReference type="InterPro" id="IPR036890">
    <property type="entry name" value="HATPase_C_sf"/>
</dbReference>
<dbReference type="PROSITE" id="PS50110">
    <property type="entry name" value="RESPONSE_REGULATORY"/>
    <property type="match status" value="1"/>
</dbReference>
<keyword evidence="4" id="KW-0808">Transferase</keyword>
<dbReference type="Gene3D" id="3.30.565.10">
    <property type="entry name" value="Histidine kinase-like ATPase, C-terminal domain"/>
    <property type="match status" value="1"/>
</dbReference>
<evidence type="ECO:0000256" key="2">
    <source>
        <dbReference type="ARBA" id="ARBA00012438"/>
    </source>
</evidence>
<dbReference type="InterPro" id="IPR036097">
    <property type="entry name" value="HisK_dim/P_sf"/>
</dbReference>
<dbReference type="InterPro" id="IPR011006">
    <property type="entry name" value="CheY-like_superfamily"/>
</dbReference>
<dbReference type="SUPFAM" id="SSF52172">
    <property type="entry name" value="CheY-like"/>
    <property type="match status" value="1"/>
</dbReference>
<dbReference type="InterPro" id="IPR001789">
    <property type="entry name" value="Sig_transdc_resp-reg_receiver"/>
</dbReference>
<protein>
    <recommendedName>
        <fullName evidence="2">histidine kinase</fullName>
        <ecNumber evidence="2">2.7.13.3</ecNumber>
    </recommendedName>
</protein>
<dbReference type="PANTHER" id="PTHR43047">
    <property type="entry name" value="TWO-COMPONENT HISTIDINE PROTEIN KINASE"/>
    <property type="match status" value="1"/>
</dbReference>
<dbReference type="Pfam" id="PF02518">
    <property type="entry name" value="HATPase_c"/>
    <property type="match status" value="1"/>
</dbReference>
<dbReference type="InterPro" id="IPR004358">
    <property type="entry name" value="Sig_transdc_His_kin-like_C"/>
</dbReference>
<evidence type="ECO:0000259" key="9">
    <source>
        <dbReference type="PROSITE" id="PS50110"/>
    </source>
</evidence>
<sequence>MAPITNTVALSHAEGVSDSARARELYKYYQPTTPLVPEITALASPLQTKDIPKFGRDNYDDRTEHPSKIVSPDTALTAFSQLVAWRTGAQRAMISVIDAETQYFVAESTRSLDLVDGTKHDPGDDLWMGCSSVEKAGRLCERTISVVPAERGVYPSFIINDLRTDERFNQLPFVTGPPFIKFYAGVPLITKRGIPIGSLFIIDDRVRNGLTVDEIHFMGTMAETIMKHLEMAREVEEHRRGMKMSRGLASFVEGRAELVEAELDTEEGEGTKIAGQFETDLGLRRTKSKSDSVHGSTKGSVGSIERKEREYSSAMMKTEEAIIAANNREDTESVRATAGTEVQPSLAGQSISSLRDDPEQFSSSPGEDDGEEPTMKILFSRAANLIREAFEVDGGAVFYDAQKGFRTDFQPNPRAQFGRQESAASSCDDLNANDDSDAGDLDARETPLSPTSKPSQPSTSPREGLYSRNAADNPAKEVEILGFSTAAASSIHGDEYPESHSFVPFDEKSMHTLLRRFPRGKLWTFDTDGAVSSSSEEEEYRPFRKQDHLQRNRDASRRQKGRLRNQMDAIFLLKHFPGVRQLLFVPLWDASRSRWLSGCFAWSTEPTRVLSKQSELAFLTAFGNSVMAECSRIDTEIADQKKGDFIGSISHELRSPLHGILASAEFLSDEVTEGFSKGLVETIDSCGRTLLDTINHILDFSKINHFEKNWRKNKRGNSRTTPPTNTSTQLRQADLPMINLFADVDVSVVCEEVVEGVFAGHVFQNVTAKSFDMVPDAHGKMSDPQKLSSQAPSEAGLDKVPPPEVAVILDVDIQNYHFITQPGAFRRVIMNLLGNALKYTSHGFVQIKLEAKEIEDLVTPSSDPVARSMVTLTIQDTGKGISAEFLRSKLFTPFAQENSLSSGTGLGLSIVRSIVALLEGEIEIDSEPGRGTQVRVSLPLLRDMPKTTDSIGSATSPKSNTAMPRDTDESVSILRSRVLGQRVSLYGFDLDSQDPILYRQGQLLKASVTNFLTNWYGLEVVPLGQRVNFIVANEANPTTVSRLSRPANLQGKPPSILVLCSHSSRFDRNLSQSNTKGNCGFVAKPVGPLKLARAILQVLQGAPVTPGLPGDPSGSLSPENNDLSNVFEELTITPEVLDNSRMAADSDNARKAIESPTPVAVEEKNQEFPFPSPVKPQLPKKKSMPGDAASVQTLSKSSSSKAASSVLTSMEMTAKGLPPDPSTPTKFKFSTPRLLLVDDNKINLSLLRTYMRKRKYNDVDEAENGLDAVNKARERDGRGDLGYDIIFMDISMPILDGFGATRQIRAIEESRKKKLVAAGKKVHTPALVIALTGLASSRDQSEAFSSGIDLFLTKPVSFKEVGKMLDNWEANRERESKGESSSS</sequence>
<accession>A0ABR4PLD2</accession>
<dbReference type="SMART" id="SM00448">
    <property type="entry name" value="REC"/>
    <property type="match status" value="1"/>
</dbReference>
<proteinExistence type="predicted"/>
<dbReference type="Pfam" id="PF00512">
    <property type="entry name" value="HisKA"/>
    <property type="match status" value="1"/>
</dbReference>
<feature type="domain" description="Histidine kinase" evidence="8">
    <location>
        <begin position="648"/>
        <end position="942"/>
    </location>
</feature>
<feature type="compositionally biased region" description="Low complexity" evidence="7">
    <location>
        <begin position="446"/>
        <end position="461"/>
    </location>
</feature>
<dbReference type="Gene3D" id="1.10.287.130">
    <property type="match status" value="1"/>
</dbReference>
<evidence type="ECO:0000313" key="11">
    <source>
        <dbReference type="Proteomes" id="UP001629113"/>
    </source>
</evidence>
<feature type="domain" description="Response regulatory" evidence="9">
    <location>
        <begin position="1233"/>
        <end position="1369"/>
    </location>
</feature>
<keyword evidence="5" id="KW-0418">Kinase</keyword>